<keyword evidence="3" id="KW-1185">Reference proteome</keyword>
<dbReference type="GO" id="GO:0003677">
    <property type="term" value="F:DNA binding"/>
    <property type="evidence" value="ECO:0007669"/>
    <property type="project" value="InterPro"/>
</dbReference>
<dbReference type="EMBL" id="QRDY01000002">
    <property type="protein sequence ID" value="RED64956.1"/>
    <property type="molecule type" value="Genomic_DNA"/>
</dbReference>
<dbReference type="GO" id="GO:0004803">
    <property type="term" value="F:transposase activity"/>
    <property type="evidence" value="ECO:0007669"/>
    <property type="project" value="InterPro"/>
</dbReference>
<dbReference type="Gene3D" id="1.10.10.60">
    <property type="entry name" value="Homeodomain-like"/>
    <property type="match status" value="1"/>
</dbReference>
<keyword evidence="1" id="KW-0175">Coiled coil</keyword>
<accession>A0A3D9IV15</accession>
<dbReference type="RefSeq" id="WP_115991698.1">
    <property type="nucleotide sequence ID" value="NZ_QRDY01000002.1"/>
</dbReference>
<dbReference type="Proteomes" id="UP000256869">
    <property type="component" value="Unassembled WGS sequence"/>
</dbReference>
<name>A0A3D9IV15_9BACL</name>
<dbReference type="AlphaFoldDB" id="A0A3D9IV15"/>
<comment type="caution">
    <text evidence="2">The sequence shown here is derived from an EMBL/GenBank/DDBJ whole genome shotgun (WGS) entry which is preliminary data.</text>
</comment>
<dbReference type="SUPFAM" id="SSF46689">
    <property type="entry name" value="Homeodomain-like"/>
    <property type="match status" value="1"/>
</dbReference>
<dbReference type="OrthoDB" id="1707197at2"/>
<dbReference type="GO" id="GO:0006313">
    <property type="term" value="P:DNA transposition"/>
    <property type="evidence" value="ECO:0007669"/>
    <property type="project" value="InterPro"/>
</dbReference>
<protein>
    <submittedName>
        <fullName evidence="2">Transposase</fullName>
    </submittedName>
</protein>
<evidence type="ECO:0000313" key="3">
    <source>
        <dbReference type="Proteomes" id="UP000256869"/>
    </source>
</evidence>
<evidence type="ECO:0000313" key="2">
    <source>
        <dbReference type="EMBL" id="RED64956.1"/>
    </source>
</evidence>
<feature type="coiled-coil region" evidence="1">
    <location>
        <begin position="54"/>
        <end position="81"/>
    </location>
</feature>
<dbReference type="Pfam" id="PF01527">
    <property type="entry name" value="HTH_Tnp_1"/>
    <property type="match status" value="1"/>
</dbReference>
<dbReference type="InterPro" id="IPR002514">
    <property type="entry name" value="Transposase_8"/>
</dbReference>
<organism evidence="2 3">
    <name type="scientific">Cohnella lupini</name>
    <dbReference type="NCBI Taxonomy" id="1294267"/>
    <lineage>
        <taxon>Bacteria</taxon>
        <taxon>Bacillati</taxon>
        <taxon>Bacillota</taxon>
        <taxon>Bacilli</taxon>
        <taxon>Bacillales</taxon>
        <taxon>Paenibacillaceae</taxon>
        <taxon>Cohnella</taxon>
    </lineage>
</organism>
<reference evidence="2 3" key="1">
    <citation type="submission" date="2018-07" db="EMBL/GenBank/DDBJ databases">
        <title>Genomic Encyclopedia of Type Strains, Phase III (KMG-III): the genomes of soil and plant-associated and newly described type strains.</title>
        <authorList>
            <person name="Whitman W."/>
        </authorList>
    </citation>
    <scope>NUCLEOTIDE SEQUENCE [LARGE SCALE GENOMIC DNA]</scope>
    <source>
        <strain evidence="2 3">CECT 8236</strain>
    </source>
</reference>
<dbReference type="InterPro" id="IPR009057">
    <property type="entry name" value="Homeodomain-like_sf"/>
</dbReference>
<proteinExistence type="predicted"/>
<gene>
    <name evidence="2" type="ORF">DFP95_102378</name>
</gene>
<evidence type="ECO:0000256" key="1">
    <source>
        <dbReference type="SAM" id="Coils"/>
    </source>
</evidence>
<sequence>MKRRFHCTEEMKKEYVALVVSGYRTEHVARLNGMSPSTLQRWVRQHWDEVQTEMVAKKKQAEQVEKDTHDLQKRYDQAMKMLGEKDLEIAILNDLVKKTAPPSTRGSK</sequence>